<dbReference type="Proteomes" id="UP000638648">
    <property type="component" value="Unassembled WGS sequence"/>
</dbReference>
<dbReference type="PRINTS" id="PR01264">
    <property type="entry name" value="MECHCHANNEL"/>
</dbReference>
<dbReference type="InterPro" id="IPR001185">
    <property type="entry name" value="MS_channel"/>
</dbReference>
<dbReference type="InterPro" id="IPR037673">
    <property type="entry name" value="MSC/AndL"/>
</dbReference>
<evidence type="ECO:0000256" key="3">
    <source>
        <dbReference type="ARBA" id="ARBA00022448"/>
    </source>
</evidence>
<dbReference type="NCBIfam" id="TIGR00220">
    <property type="entry name" value="mscL"/>
    <property type="match status" value="1"/>
</dbReference>
<dbReference type="PROSITE" id="PS01327">
    <property type="entry name" value="MSCL"/>
    <property type="match status" value="1"/>
</dbReference>
<dbReference type="SUPFAM" id="SSF81330">
    <property type="entry name" value="Gated mechanosensitive channel"/>
    <property type="match status" value="1"/>
</dbReference>
<keyword evidence="12" id="KW-1185">Reference proteome</keyword>
<evidence type="ECO:0000256" key="6">
    <source>
        <dbReference type="ARBA" id="ARBA00022989"/>
    </source>
</evidence>
<keyword evidence="3 10" id="KW-0813">Transport</keyword>
<dbReference type="EMBL" id="JADBEM010000001">
    <property type="protein sequence ID" value="MBE1612095.1"/>
    <property type="molecule type" value="Genomic_DNA"/>
</dbReference>
<gene>
    <name evidence="10" type="primary">mscL</name>
    <name evidence="11" type="ORF">HEB94_008943</name>
</gene>
<feature type="transmembrane region" description="Helical" evidence="10">
    <location>
        <begin position="14"/>
        <end position="47"/>
    </location>
</feature>
<evidence type="ECO:0000256" key="4">
    <source>
        <dbReference type="ARBA" id="ARBA00022475"/>
    </source>
</evidence>
<keyword evidence="9 10" id="KW-0407">Ion channel</keyword>
<protein>
    <recommendedName>
        <fullName evidence="10">Large-conductance mechanosensitive channel</fullName>
    </recommendedName>
</protein>
<accession>A0A927N3P8</accession>
<dbReference type="Gene3D" id="1.10.1200.120">
    <property type="entry name" value="Large-conductance mechanosensitive channel, MscL, domain 1"/>
    <property type="match status" value="1"/>
</dbReference>
<dbReference type="PANTHER" id="PTHR30266">
    <property type="entry name" value="MECHANOSENSITIVE CHANNEL MSCL"/>
    <property type="match status" value="1"/>
</dbReference>
<sequence length="134" mass="14714">MIQGFRQFLMRGNVVDLAVAVVIGAAFGKIVTAVVDGFINPLIAALFGQPDLSDVGTFTIHHAQFSLGLILDAILDFLIIAASVYFLIVVPVNRLMALRRRREVEEVEEAPPSEEVVLLRDIRDLLARENTPSS</sequence>
<keyword evidence="7 10" id="KW-0406">Ion transport</keyword>
<name>A0A927N3P8_9ACTN</name>
<dbReference type="InterPro" id="IPR019823">
    <property type="entry name" value="Mechanosensitive_channel_CS"/>
</dbReference>
<comment type="similarity">
    <text evidence="2 10">Belongs to the MscL family.</text>
</comment>
<dbReference type="Pfam" id="PF01741">
    <property type="entry name" value="MscL"/>
    <property type="match status" value="1"/>
</dbReference>
<dbReference type="PANTHER" id="PTHR30266:SF2">
    <property type="entry name" value="LARGE-CONDUCTANCE MECHANOSENSITIVE CHANNEL"/>
    <property type="match status" value="1"/>
</dbReference>
<evidence type="ECO:0000256" key="2">
    <source>
        <dbReference type="ARBA" id="ARBA00007254"/>
    </source>
</evidence>
<keyword evidence="6 10" id="KW-1133">Transmembrane helix</keyword>
<dbReference type="GO" id="GO:0008381">
    <property type="term" value="F:mechanosensitive monoatomic ion channel activity"/>
    <property type="evidence" value="ECO:0007669"/>
    <property type="project" value="UniProtKB-UniRule"/>
</dbReference>
<dbReference type="InterPro" id="IPR036019">
    <property type="entry name" value="MscL_channel"/>
</dbReference>
<dbReference type="AlphaFoldDB" id="A0A927N3P8"/>
<evidence type="ECO:0000313" key="12">
    <source>
        <dbReference type="Proteomes" id="UP000638648"/>
    </source>
</evidence>
<proteinExistence type="inferred from homology"/>
<feature type="transmembrane region" description="Helical" evidence="10">
    <location>
        <begin position="67"/>
        <end position="92"/>
    </location>
</feature>
<evidence type="ECO:0000256" key="10">
    <source>
        <dbReference type="HAMAP-Rule" id="MF_00115"/>
    </source>
</evidence>
<comment type="subcellular location">
    <subcellularLocation>
        <location evidence="1 10">Cell membrane</location>
        <topology evidence="1 10">Multi-pass membrane protein</topology>
    </subcellularLocation>
</comment>
<comment type="function">
    <text evidence="10">Channel that opens in response to stretch forces in the membrane lipid bilayer. May participate in the regulation of osmotic pressure changes within the cell.</text>
</comment>
<reference evidence="11" key="1">
    <citation type="submission" date="2020-10" db="EMBL/GenBank/DDBJ databases">
        <title>Sequencing the genomes of 1000 actinobacteria strains.</title>
        <authorList>
            <person name="Klenk H.-P."/>
        </authorList>
    </citation>
    <scope>NUCLEOTIDE SEQUENCE</scope>
    <source>
        <strain evidence="11">DSM 45354</strain>
    </source>
</reference>
<comment type="subunit">
    <text evidence="10">Homopentamer.</text>
</comment>
<keyword evidence="4 10" id="KW-1003">Cell membrane</keyword>
<evidence type="ECO:0000256" key="7">
    <source>
        <dbReference type="ARBA" id="ARBA00023065"/>
    </source>
</evidence>
<evidence type="ECO:0000256" key="1">
    <source>
        <dbReference type="ARBA" id="ARBA00004651"/>
    </source>
</evidence>
<evidence type="ECO:0000313" key="11">
    <source>
        <dbReference type="EMBL" id="MBE1612095.1"/>
    </source>
</evidence>
<keyword evidence="5 10" id="KW-0812">Transmembrane</keyword>
<organism evidence="11 12">
    <name type="scientific">Actinopolymorpha pittospori</name>
    <dbReference type="NCBI Taxonomy" id="648752"/>
    <lineage>
        <taxon>Bacteria</taxon>
        <taxon>Bacillati</taxon>
        <taxon>Actinomycetota</taxon>
        <taxon>Actinomycetes</taxon>
        <taxon>Propionibacteriales</taxon>
        <taxon>Actinopolymorphaceae</taxon>
        <taxon>Actinopolymorpha</taxon>
    </lineage>
</organism>
<evidence type="ECO:0000256" key="5">
    <source>
        <dbReference type="ARBA" id="ARBA00022692"/>
    </source>
</evidence>
<dbReference type="HAMAP" id="MF_00115">
    <property type="entry name" value="MscL"/>
    <property type="match status" value="1"/>
</dbReference>
<dbReference type="GO" id="GO:0005886">
    <property type="term" value="C:plasma membrane"/>
    <property type="evidence" value="ECO:0007669"/>
    <property type="project" value="UniProtKB-SubCell"/>
</dbReference>
<keyword evidence="8 10" id="KW-0472">Membrane</keyword>
<comment type="caution">
    <text evidence="11">The sequence shown here is derived from an EMBL/GenBank/DDBJ whole genome shotgun (WGS) entry which is preliminary data.</text>
</comment>
<evidence type="ECO:0000256" key="8">
    <source>
        <dbReference type="ARBA" id="ARBA00023136"/>
    </source>
</evidence>
<evidence type="ECO:0000256" key="9">
    <source>
        <dbReference type="ARBA" id="ARBA00023303"/>
    </source>
</evidence>
<dbReference type="RefSeq" id="WP_192755205.1">
    <property type="nucleotide sequence ID" value="NZ_BAABJL010000222.1"/>
</dbReference>